<sequence length="625" mass="69244">MSLSSVFQPSSIIATGPRITAFLLGNIKDVSLNVRTVFPSNVTGTYNKNSLSFLIEGGKNALRVNLQLNKSLHLCGDNETDCCPKPLCVLESLQVSACVGNTVQASLLIQAKIHAHLISAFPRTGNNQTVIPNQVYEPLGSCPCDLTARTCDIRCCCDKDCSPEELKLFQSHCHPGPFGGQRPPVPDYHCSARRDNSPDWFPFLCVISPPENNPYLGLFYNGDKIIPKPRPSFQIPVLSEPVFNIYRQGNPIFTLDDQLFTIPQMAIGHCVDNAPVAFLENFSHKCVNLLNSCPTAFPLQTLASDLRVRVNNGQGDQSLVCDKVTLALDYTFYWKRNHITNVNLIRSVGTVIFKGSDLFQSNMKYLLNTPASGMTGYQVGKPVIAGIERTQNTAFSVQRTSINLWKPVHDGLCFTAEKQPVLFAMNSTSGCHLHVNSHNIKCSICAQTNLITATYVAKKGNPNSEKEADWVKIRYMNSSTSLEDGDGSCGGIPSHIHISIWSLVTETTEETAQRGDFSPCADPTETQMFHVTSSVTFIEIPIHHGPPKTRFQINFTEYDCNKNDVCWPHLAFPLTKYYTGEPHSQALAKGLILLFFFIAASLLGTPWRQIRQAWNSSSRAVIRDY</sequence>
<evidence type="ECO:0000313" key="9">
    <source>
        <dbReference type="Proteomes" id="UP000264820"/>
    </source>
</evidence>
<protein>
    <submittedName>
        <fullName evidence="8">Tectonic family member 2</fullName>
    </submittedName>
</protein>
<feature type="domain" description="Tectonic-1-3" evidence="6">
    <location>
        <begin position="373"/>
        <end position="501"/>
    </location>
</feature>
<proteinExistence type="inferred from homology"/>
<keyword evidence="9" id="KW-1185">Reference proteome</keyword>
<dbReference type="InterPro" id="IPR057724">
    <property type="entry name" value="TCTN1-3_N"/>
</dbReference>
<dbReference type="GeneTree" id="ENSGT00570000079101"/>
<dbReference type="Pfam" id="PF07773">
    <property type="entry name" value="TCTN_DUF1619"/>
    <property type="match status" value="2"/>
</dbReference>
<dbReference type="GO" id="GO:0007224">
    <property type="term" value="P:smoothened signaling pathway"/>
    <property type="evidence" value="ECO:0007669"/>
    <property type="project" value="TreeGrafter"/>
</dbReference>
<accession>A0A3Q3DBX9</accession>
<dbReference type="PANTHER" id="PTHR14611:SF6">
    <property type="entry name" value="TECTONIC-2"/>
    <property type="match status" value="1"/>
</dbReference>
<dbReference type="AlphaFoldDB" id="A0A3Q3DBX9"/>
<dbReference type="InterPro" id="IPR011677">
    <property type="entry name" value="TCTN1-3_dom"/>
</dbReference>
<dbReference type="Ensembl" id="ENSHCOT00000000891.1">
    <property type="protein sequence ID" value="ENSHCOP00000008089.1"/>
    <property type="gene ID" value="ENSHCOG00000010409.1"/>
</dbReference>
<dbReference type="GO" id="GO:1904491">
    <property type="term" value="P:protein localization to ciliary transition zone"/>
    <property type="evidence" value="ECO:0007669"/>
    <property type="project" value="TreeGrafter"/>
</dbReference>
<evidence type="ECO:0000259" key="6">
    <source>
        <dbReference type="Pfam" id="PF07773"/>
    </source>
</evidence>
<evidence type="ECO:0000259" key="7">
    <source>
        <dbReference type="Pfam" id="PF25752"/>
    </source>
</evidence>
<reference evidence="8" key="2">
    <citation type="submission" date="2025-09" db="UniProtKB">
        <authorList>
            <consortium name="Ensembl"/>
        </authorList>
    </citation>
    <scope>IDENTIFICATION</scope>
</reference>
<evidence type="ECO:0000256" key="4">
    <source>
        <dbReference type="ARBA" id="ARBA00022794"/>
    </source>
</evidence>
<comment type="subunit">
    <text evidence="2">Part of the tectonic-like complex (also named B9 complex).</text>
</comment>
<organism evidence="8 9">
    <name type="scientific">Hippocampus comes</name>
    <name type="common">Tiger tail seahorse</name>
    <dbReference type="NCBI Taxonomy" id="109280"/>
    <lineage>
        <taxon>Eukaryota</taxon>
        <taxon>Metazoa</taxon>
        <taxon>Chordata</taxon>
        <taxon>Craniata</taxon>
        <taxon>Vertebrata</taxon>
        <taxon>Euteleostomi</taxon>
        <taxon>Actinopterygii</taxon>
        <taxon>Neopterygii</taxon>
        <taxon>Teleostei</taxon>
        <taxon>Neoteleostei</taxon>
        <taxon>Acanthomorphata</taxon>
        <taxon>Syngnathiaria</taxon>
        <taxon>Syngnathiformes</taxon>
        <taxon>Syngnathoidei</taxon>
        <taxon>Syngnathidae</taxon>
        <taxon>Hippocampus</taxon>
    </lineage>
</organism>
<keyword evidence="4" id="KW-0970">Cilium biogenesis/degradation</keyword>
<dbReference type="InterPro" id="IPR040354">
    <property type="entry name" value="TCTN1-3"/>
</dbReference>
<evidence type="ECO:0000256" key="2">
    <source>
        <dbReference type="ARBA" id="ARBA00011495"/>
    </source>
</evidence>
<comment type="similarity">
    <text evidence="1">Belongs to the tectonic family.</text>
</comment>
<evidence type="ECO:0000256" key="5">
    <source>
        <dbReference type="ARBA" id="ARBA00023180"/>
    </source>
</evidence>
<evidence type="ECO:0000256" key="3">
    <source>
        <dbReference type="ARBA" id="ARBA00022729"/>
    </source>
</evidence>
<evidence type="ECO:0000313" key="8">
    <source>
        <dbReference type="Ensembl" id="ENSHCOP00000008089.1"/>
    </source>
</evidence>
<reference evidence="8" key="1">
    <citation type="submission" date="2025-08" db="UniProtKB">
        <authorList>
            <consortium name="Ensembl"/>
        </authorList>
    </citation>
    <scope>IDENTIFICATION</scope>
</reference>
<dbReference type="Pfam" id="PF25752">
    <property type="entry name" value="DUF1619_N"/>
    <property type="match status" value="1"/>
</dbReference>
<keyword evidence="5" id="KW-0325">Glycoprotein</keyword>
<dbReference type="PANTHER" id="PTHR14611">
    <property type="entry name" value="TECTONIC FAMILY MEMBER"/>
    <property type="match status" value="1"/>
</dbReference>
<keyword evidence="3" id="KW-0732">Signal</keyword>
<dbReference type="GO" id="GO:0036038">
    <property type="term" value="C:MKS complex"/>
    <property type="evidence" value="ECO:0007669"/>
    <property type="project" value="TreeGrafter"/>
</dbReference>
<feature type="domain" description="Tectonic-1-3" evidence="6">
    <location>
        <begin position="246"/>
        <end position="343"/>
    </location>
</feature>
<feature type="domain" description="Tectonic-1-3 N-terminal" evidence="7">
    <location>
        <begin position="125"/>
        <end position="223"/>
    </location>
</feature>
<name>A0A3Q3DBX9_HIPCM</name>
<dbReference type="OMA" id="GWFPFLC"/>
<dbReference type="GO" id="GO:0060271">
    <property type="term" value="P:cilium assembly"/>
    <property type="evidence" value="ECO:0007669"/>
    <property type="project" value="TreeGrafter"/>
</dbReference>
<dbReference type="STRING" id="109280.ENSHCOP00000008089"/>
<dbReference type="Proteomes" id="UP000264820">
    <property type="component" value="Unplaced"/>
</dbReference>
<evidence type="ECO:0000256" key="1">
    <source>
        <dbReference type="ARBA" id="ARBA00007633"/>
    </source>
</evidence>